<dbReference type="eggNOG" id="KOG1840">
    <property type="taxonomic scope" value="Eukaryota"/>
</dbReference>
<dbReference type="SUPFAM" id="SSF52540">
    <property type="entry name" value="P-loop containing nucleoside triphosphate hydrolases"/>
    <property type="match status" value="1"/>
</dbReference>
<dbReference type="EMBL" id="KV441400">
    <property type="protein sequence ID" value="OAF57377.1"/>
    <property type="molecule type" value="Genomic_DNA"/>
</dbReference>
<dbReference type="GeneID" id="36287843"/>
<accession>A0A177A5J3</accession>
<dbReference type="Proteomes" id="UP000077154">
    <property type="component" value="Unassembled WGS sequence"/>
</dbReference>
<sequence>MAGLGGVGKSQIALEYCYHYRKKYPTSYVWWIDAVNTARIVKAYSDIADTLHLPISSKENLMRDVRHWFSQPENGQWLFVFDNVNDPKAVFQNTIDGQTGSMLDYVPHNHLGGQTIITSTRKEAVNLVDAELIEVDILPSSVARQLIRSYLPQPPDNSISEDLDMLADTLSCIPLALTQASKYLRQMEKTVK</sequence>
<protein>
    <recommendedName>
        <fullName evidence="2">NB-ARC domain-containing protein</fullName>
    </recommendedName>
</protein>
<organism evidence="1">
    <name type="scientific">Pseudogymnoascus destructans</name>
    <dbReference type="NCBI Taxonomy" id="655981"/>
    <lineage>
        <taxon>Eukaryota</taxon>
        <taxon>Fungi</taxon>
        <taxon>Dikarya</taxon>
        <taxon>Ascomycota</taxon>
        <taxon>Pezizomycotina</taxon>
        <taxon>Leotiomycetes</taxon>
        <taxon>Thelebolales</taxon>
        <taxon>Thelebolaceae</taxon>
        <taxon>Pseudogymnoascus</taxon>
    </lineage>
</organism>
<dbReference type="InterPro" id="IPR027417">
    <property type="entry name" value="P-loop_NTPase"/>
</dbReference>
<dbReference type="VEuPathDB" id="FungiDB:GMDG_08067"/>
<reference evidence="1" key="1">
    <citation type="submission" date="2016-03" db="EMBL/GenBank/DDBJ databases">
        <title>Updated assembly of Pseudogymnoascus destructans, the fungus causing white-nose syndrome of bats.</title>
        <authorList>
            <person name="Palmer J.M."/>
            <person name="Drees K.P."/>
            <person name="Foster J.T."/>
            <person name="Lindner D.L."/>
        </authorList>
    </citation>
    <scope>NUCLEOTIDE SEQUENCE [LARGE SCALE GENOMIC DNA]</scope>
    <source>
        <strain evidence="1">20631-21</strain>
    </source>
</reference>
<evidence type="ECO:0000313" key="1">
    <source>
        <dbReference type="EMBL" id="OAF57377.1"/>
    </source>
</evidence>
<dbReference type="PANTHER" id="PTHR35205:SF1">
    <property type="entry name" value="ZU5 DOMAIN-CONTAINING PROTEIN"/>
    <property type="match status" value="1"/>
</dbReference>
<dbReference type="Gene3D" id="3.40.50.300">
    <property type="entry name" value="P-loop containing nucleotide triphosphate hydrolases"/>
    <property type="match status" value="1"/>
</dbReference>
<gene>
    <name evidence="1" type="ORF">VC83_04773</name>
</gene>
<proteinExistence type="predicted"/>
<dbReference type="OrthoDB" id="6161812at2759"/>
<evidence type="ECO:0008006" key="2">
    <source>
        <dbReference type="Google" id="ProtNLM"/>
    </source>
</evidence>
<name>A0A177A5J3_9PEZI</name>
<dbReference type="RefSeq" id="XP_024322667.1">
    <property type="nucleotide sequence ID" value="XM_024468401.1"/>
</dbReference>
<dbReference type="AlphaFoldDB" id="A0A177A5J3"/>
<dbReference type="PANTHER" id="PTHR35205">
    <property type="entry name" value="NB-ARC AND TPR DOMAIN PROTEIN"/>
    <property type="match status" value="1"/>
</dbReference>